<dbReference type="UniPathway" id="UPA00253">
    <property type="reaction ID" value="UER00332"/>
</dbReference>
<dbReference type="InterPro" id="IPR004821">
    <property type="entry name" value="Cyt_trans-like"/>
</dbReference>
<dbReference type="OrthoDB" id="5295945at2"/>
<dbReference type="HAMAP" id="MF_00244">
    <property type="entry name" value="NaMN_adenylyltr"/>
    <property type="match status" value="1"/>
</dbReference>
<evidence type="ECO:0000256" key="11">
    <source>
        <dbReference type="HAMAP-Rule" id="MF_00244"/>
    </source>
</evidence>
<protein>
    <recommendedName>
        <fullName evidence="11">Probable nicotinate-nucleotide adenylyltransferase</fullName>
        <ecNumber evidence="11">2.7.7.18</ecNumber>
    </recommendedName>
    <alternativeName>
        <fullName evidence="11">Deamido-NAD(+) diphosphorylase</fullName>
    </alternativeName>
    <alternativeName>
        <fullName evidence="11">Deamido-NAD(+) pyrophosphorylase</fullName>
    </alternativeName>
    <alternativeName>
        <fullName evidence="11">Nicotinate mononucleotide adenylyltransferase</fullName>
        <shortName evidence="11">NaMN adenylyltransferase</shortName>
    </alternativeName>
</protein>
<keyword evidence="6 11" id="KW-0548">Nucleotidyltransferase</keyword>
<evidence type="ECO:0000256" key="10">
    <source>
        <dbReference type="ARBA" id="ARBA00048721"/>
    </source>
</evidence>
<dbReference type="SUPFAM" id="SSF52374">
    <property type="entry name" value="Nucleotidylyl transferase"/>
    <property type="match status" value="1"/>
</dbReference>
<dbReference type="InterPro" id="IPR014729">
    <property type="entry name" value="Rossmann-like_a/b/a_fold"/>
</dbReference>
<feature type="domain" description="Cytidyltransferase-like" evidence="12">
    <location>
        <begin position="5"/>
        <end position="195"/>
    </location>
</feature>
<dbReference type="RefSeq" id="WP_155306676.1">
    <property type="nucleotide sequence ID" value="NZ_AP021875.1"/>
</dbReference>
<evidence type="ECO:0000256" key="7">
    <source>
        <dbReference type="ARBA" id="ARBA00022741"/>
    </source>
</evidence>
<dbReference type="GO" id="GO:0004515">
    <property type="term" value="F:nicotinate-nucleotide adenylyltransferase activity"/>
    <property type="evidence" value="ECO:0007669"/>
    <property type="project" value="UniProtKB-UniRule"/>
</dbReference>
<accession>A0A5K7ZB40</accession>
<dbReference type="GO" id="GO:0009435">
    <property type="term" value="P:NAD+ biosynthetic process"/>
    <property type="evidence" value="ECO:0007669"/>
    <property type="project" value="UniProtKB-UniRule"/>
</dbReference>
<evidence type="ECO:0000256" key="4">
    <source>
        <dbReference type="ARBA" id="ARBA00022642"/>
    </source>
</evidence>
<keyword evidence="8 11" id="KW-0067">ATP-binding</keyword>
<keyword evidence="4 11" id="KW-0662">Pyridine nucleotide biosynthesis</keyword>
<dbReference type="Gene3D" id="3.40.50.620">
    <property type="entry name" value="HUPs"/>
    <property type="match status" value="1"/>
</dbReference>
<dbReference type="EMBL" id="AP021875">
    <property type="protein sequence ID" value="BBO78000.1"/>
    <property type="molecule type" value="Genomic_DNA"/>
</dbReference>
<evidence type="ECO:0000313" key="13">
    <source>
        <dbReference type="EMBL" id="BBO78000.1"/>
    </source>
</evidence>
<dbReference type="PANTHER" id="PTHR39321:SF3">
    <property type="entry name" value="PHOSPHOPANTETHEINE ADENYLYLTRANSFERASE"/>
    <property type="match status" value="1"/>
</dbReference>
<gene>
    <name evidence="11 13" type="primary">nadD</name>
    <name evidence="13" type="ORF">DSCW_54170</name>
</gene>
<dbReference type="CDD" id="cd02165">
    <property type="entry name" value="NMNAT"/>
    <property type="match status" value="1"/>
</dbReference>
<dbReference type="NCBIfam" id="NF000840">
    <property type="entry name" value="PRK00071.1-3"/>
    <property type="match status" value="1"/>
</dbReference>
<evidence type="ECO:0000259" key="12">
    <source>
        <dbReference type="Pfam" id="PF01467"/>
    </source>
</evidence>
<evidence type="ECO:0000256" key="1">
    <source>
        <dbReference type="ARBA" id="ARBA00002324"/>
    </source>
</evidence>
<dbReference type="NCBIfam" id="TIGR00482">
    <property type="entry name" value="nicotinate (nicotinamide) nucleotide adenylyltransferase"/>
    <property type="match status" value="1"/>
</dbReference>
<comment type="pathway">
    <text evidence="2 11">Cofactor biosynthesis; NAD(+) biosynthesis; deamido-NAD(+) from nicotinate D-ribonucleotide: step 1/1.</text>
</comment>
<dbReference type="EC" id="2.7.7.18" evidence="11"/>
<comment type="similarity">
    <text evidence="3 11">Belongs to the NadD family.</text>
</comment>
<keyword evidence="7 11" id="KW-0547">Nucleotide-binding</keyword>
<reference evidence="13 14" key="1">
    <citation type="submission" date="2019-11" db="EMBL/GenBank/DDBJ databases">
        <title>Comparative genomics of hydrocarbon-degrading Desulfosarcina strains.</title>
        <authorList>
            <person name="Watanabe M."/>
            <person name="Kojima H."/>
            <person name="Fukui M."/>
        </authorList>
    </citation>
    <scope>NUCLEOTIDE SEQUENCE [LARGE SCALE GENOMIC DNA]</scope>
    <source>
        <strain evidence="13 14">PP31</strain>
    </source>
</reference>
<keyword evidence="14" id="KW-1185">Reference proteome</keyword>
<dbReference type="GO" id="GO:0005524">
    <property type="term" value="F:ATP binding"/>
    <property type="evidence" value="ECO:0007669"/>
    <property type="project" value="UniProtKB-KW"/>
</dbReference>
<sequence>MRAGLFGGTFNPIHKGHLMVAEQVVERFFLDRLYIIPCREPPHKSPDYLAPATDRVRMVRLALPGDSRYRLSEVEIRRSGPSYTIDTVTHFAAAVVPGATLFLVMGMDAFLEIHTWKRWLELFERVQLVVVTRQLDGESDADADRSIMDGCIRARLPGEYTYDEKKSCWQNVHGACIHLLETLPVAVSSSQVRRRIKAGRPIANLVPPAVKAYIEEKELYR</sequence>
<comment type="catalytic activity">
    <reaction evidence="10 11">
        <text>nicotinate beta-D-ribonucleotide + ATP + H(+) = deamido-NAD(+) + diphosphate</text>
        <dbReference type="Rhea" id="RHEA:22860"/>
        <dbReference type="ChEBI" id="CHEBI:15378"/>
        <dbReference type="ChEBI" id="CHEBI:30616"/>
        <dbReference type="ChEBI" id="CHEBI:33019"/>
        <dbReference type="ChEBI" id="CHEBI:57502"/>
        <dbReference type="ChEBI" id="CHEBI:58437"/>
        <dbReference type="EC" id="2.7.7.18"/>
    </reaction>
</comment>
<comment type="function">
    <text evidence="1 11">Catalyzes the reversible adenylation of nicotinate mononucleotide (NaMN) to nicotinic acid adenine dinucleotide (NaAD).</text>
</comment>
<proteinExistence type="inferred from homology"/>
<keyword evidence="9 11" id="KW-0520">NAD</keyword>
<evidence type="ECO:0000256" key="2">
    <source>
        <dbReference type="ARBA" id="ARBA00005019"/>
    </source>
</evidence>
<dbReference type="NCBIfam" id="TIGR00125">
    <property type="entry name" value="cyt_tran_rel"/>
    <property type="match status" value="1"/>
</dbReference>
<dbReference type="Proteomes" id="UP000427769">
    <property type="component" value="Chromosome"/>
</dbReference>
<evidence type="ECO:0000256" key="6">
    <source>
        <dbReference type="ARBA" id="ARBA00022695"/>
    </source>
</evidence>
<evidence type="ECO:0000256" key="8">
    <source>
        <dbReference type="ARBA" id="ARBA00022840"/>
    </source>
</evidence>
<dbReference type="Pfam" id="PF01467">
    <property type="entry name" value="CTP_transf_like"/>
    <property type="match status" value="1"/>
</dbReference>
<evidence type="ECO:0000256" key="9">
    <source>
        <dbReference type="ARBA" id="ARBA00023027"/>
    </source>
</evidence>
<evidence type="ECO:0000256" key="3">
    <source>
        <dbReference type="ARBA" id="ARBA00009014"/>
    </source>
</evidence>
<name>A0A5K7ZB40_9BACT</name>
<dbReference type="InterPro" id="IPR005248">
    <property type="entry name" value="NadD/NMNAT"/>
</dbReference>
<dbReference type="PANTHER" id="PTHR39321">
    <property type="entry name" value="NICOTINATE-NUCLEOTIDE ADENYLYLTRANSFERASE-RELATED"/>
    <property type="match status" value="1"/>
</dbReference>
<evidence type="ECO:0000256" key="5">
    <source>
        <dbReference type="ARBA" id="ARBA00022679"/>
    </source>
</evidence>
<organism evidence="13 14">
    <name type="scientific">Desulfosarcina widdelii</name>
    <dbReference type="NCBI Taxonomy" id="947919"/>
    <lineage>
        <taxon>Bacteria</taxon>
        <taxon>Pseudomonadati</taxon>
        <taxon>Thermodesulfobacteriota</taxon>
        <taxon>Desulfobacteria</taxon>
        <taxon>Desulfobacterales</taxon>
        <taxon>Desulfosarcinaceae</taxon>
        <taxon>Desulfosarcina</taxon>
    </lineage>
</organism>
<evidence type="ECO:0000313" key="14">
    <source>
        <dbReference type="Proteomes" id="UP000427769"/>
    </source>
</evidence>
<dbReference type="KEGG" id="dwd:DSCW_54170"/>
<dbReference type="AlphaFoldDB" id="A0A5K7ZB40"/>
<keyword evidence="5 11" id="KW-0808">Transferase</keyword>